<proteinExistence type="predicted"/>
<dbReference type="EMBL" id="JXTC01000423">
    <property type="protein sequence ID" value="PON55201.1"/>
    <property type="molecule type" value="Genomic_DNA"/>
</dbReference>
<gene>
    <name evidence="1" type="ORF">TorRG33x02_300240</name>
</gene>
<keyword evidence="2" id="KW-1185">Reference proteome</keyword>
<evidence type="ECO:0000313" key="1">
    <source>
        <dbReference type="EMBL" id="PON55201.1"/>
    </source>
</evidence>
<organism evidence="1 2">
    <name type="scientific">Trema orientale</name>
    <name type="common">Charcoal tree</name>
    <name type="synonym">Celtis orientalis</name>
    <dbReference type="NCBI Taxonomy" id="63057"/>
    <lineage>
        <taxon>Eukaryota</taxon>
        <taxon>Viridiplantae</taxon>
        <taxon>Streptophyta</taxon>
        <taxon>Embryophyta</taxon>
        <taxon>Tracheophyta</taxon>
        <taxon>Spermatophyta</taxon>
        <taxon>Magnoliopsida</taxon>
        <taxon>eudicotyledons</taxon>
        <taxon>Gunneridae</taxon>
        <taxon>Pentapetalae</taxon>
        <taxon>rosids</taxon>
        <taxon>fabids</taxon>
        <taxon>Rosales</taxon>
        <taxon>Cannabaceae</taxon>
        <taxon>Trema</taxon>
    </lineage>
</organism>
<protein>
    <submittedName>
        <fullName evidence="1">Uncharacterized protein</fullName>
    </submittedName>
</protein>
<dbReference type="InParanoid" id="A0A2P5C2G8"/>
<reference evidence="2" key="1">
    <citation type="submission" date="2016-06" db="EMBL/GenBank/DDBJ databases">
        <title>Parallel loss of symbiosis genes in relatives of nitrogen-fixing non-legume Parasponia.</title>
        <authorList>
            <person name="Van Velzen R."/>
            <person name="Holmer R."/>
            <person name="Bu F."/>
            <person name="Rutten L."/>
            <person name="Van Zeijl A."/>
            <person name="Liu W."/>
            <person name="Santuari L."/>
            <person name="Cao Q."/>
            <person name="Sharma T."/>
            <person name="Shen D."/>
            <person name="Roswanjaya Y."/>
            <person name="Wardhani T."/>
            <person name="Kalhor M.S."/>
            <person name="Jansen J."/>
            <person name="Van den Hoogen J."/>
            <person name="Gungor B."/>
            <person name="Hartog M."/>
            <person name="Hontelez J."/>
            <person name="Verver J."/>
            <person name="Yang W.-C."/>
            <person name="Schijlen E."/>
            <person name="Repin R."/>
            <person name="Schilthuizen M."/>
            <person name="Schranz E."/>
            <person name="Heidstra R."/>
            <person name="Miyata K."/>
            <person name="Fedorova E."/>
            <person name="Kohlen W."/>
            <person name="Bisseling T."/>
            <person name="Smit S."/>
            <person name="Geurts R."/>
        </authorList>
    </citation>
    <scope>NUCLEOTIDE SEQUENCE [LARGE SCALE GENOMIC DNA]</scope>
    <source>
        <strain evidence="2">cv. RG33-2</strain>
    </source>
</reference>
<comment type="caution">
    <text evidence="1">The sequence shown here is derived from an EMBL/GenBank/DDBJ whole genome shotgun (WGS) entry which is preliminary data.</text>
</comment>
<dbReference type="AlphaFoldDB" id="A0A2P5C2G8"/>
<dbReference type="OrthoDB" id="10407221at2759"/>
<accession>A0A2P5C2G8</accession>
<sequence>MNILCSPPLSLFDASRGSSSLSSFLGFTHSLPRLKSVGGPKAAITSNVATVQHEHTETIASLRQQFAEKDAGHQRKLEEHQAETQHRLDEQQWLLQSLIAQLGNNGLNIQLSPLT</sequence>
<dbReference type="Proteomes" id="UP000237000">
    <property type="component" value="Unassembled WGS sequence"/>
</dbReference>
<evidence type="ECO:0000313" key="2">
    <source>
        <dbReference type="Proteomes" id="UP000237000"/>
    </source>
</evidence>
<name>A0A2P5C2G8_TREOI</name>